<dbReference type="Proteomes" id="UP000070188">
    <property type="component" value="Unassembled WGS sequence"/>
</dbReference>
<accession>A0A132ML51</accession>
<sequence>MDTAHAQMLGRRDATKTLAALALGPALTEPLEPWIAEPAALPAIADRQGTVTEAEVHRIETATRALRSWDSRFRLGIRRKAVVGQLNEVAELLKDPQPAALARRLFTVLAELAKIAASMSYDAGLHPTAQRYYVFALRASHQAGDRLFGANVLADMARQMLDLDRPAEALDLVRLALDGVGATAPGRVTAMLRTREAWAYAATRRVQAFHRAVGQA</sequence>
<keyword evidence="2" id="KW-1185">Reference proteome</keyword>
<gene>
    <name evidence="1" type="ORF">LI90_96</name>
</gene>
<reference evidence="2" key="1">
    <citation type="submission" date="2015-04" db="EMBL/GenBank/DDBJ databases">
        <title>Physiological reanalysis, assessment of diazotrophy, and genome sequences of multiple isolates of Streptomyces thermoautotrophicus.</title>
        <authorList>
            <person name="MacKellar D.C."/>
            <person name="Lieber L."/>
            <person name="Norman J."/>
            <person name="Bolger A."/>
            <person name="Tobin C."/>
            <person name="Murray J.W."/>
            <person name="Chang R."/>
            <person name="Ford T."/>
            <person name="Nguyen P.Q."/>
            <person name="Woodward J."/>
            <person name="Permingeat H."/>
            <person name="Joshi N.S."/>
            <person name="Silver P.A."/>
            <person name="Usadel B."/>
            <person name="Rutherford A.W."/>
            <person name="Friesen M."/>
            <person name="Prell J."/>
        </authorList>
    </citation>
    <scope>NUCLEOTIDE SEQUENCE [LARGE SCALE GENOMIC DNA]</scope>
    <source>
        <strain evidence="2">H1</strain>
    </source>
</reference>
<name>A0A132ML51_9ACTN</name>
<dbReference type="AlphaFoldDB" id="A0A132ML51"/>
<evidence type="ECO:0000313" key="2">
    <source>
        <dbReference type="Proteomes" id="UP000070188"/>
    </source>
</evidence>
<dbReference type="STRING" id="1469144.LI90_96"/>
<comment type="caution">
    <text evidence="1">The sequence shown here is derived from an EMBL/GenBank/DDBJ whole genome shotgun (WGS) entry which is preliminary data.</text>
</comment>
<dbReference type="PATRIC" id="fig|1469144.10.peg.166"/>
<proteinExistence type="predicted"/>
<dbReference type="EMBL" id="LAXD01000001">
    <property type="protein sequence ID" value="KWW98475.1"/>
    <property type="molecule type" value="Genomic_DNA"/>
</dbReference>
<organism evidence="1 2">
    <name type="scientific">Carbonactinospora thermoautotrophica</name>
    <dbReference type="NCBI Taxonomy" id="1469144"/>
    <lineage>
        <taxon>Bacteria</taxon>
        <taxon>Bacillati</taxon>
        <taxon>Actinomycetota</taxon>
        <taxon>Actinomycetes</taxon>
        <taxon>Kitasatosporales</taxon>
        <taxon>Carbonactinosporaceae</taxon>
        <taxon>Carbonactinospora</taxon>
    </lineage>
</organism>
<evidence type="ECO:0008006" key="3">
    <source>
        <dbReference type="Google" id="ProtNLM"/>
    </source>
</evidence>
<dbReference type="RefSeq" id="WP_197651682.1">
    <property type="nucleotide sequence ID" value="NZ_LAXD01000001.1"/>
</dbReference>
<protein>
    <recommendedName>
        <fullName evidence="3">Transcriptional regulator</fullName>
    </recommendedName>
</protein>
<evidence type="ECO:0000313" key="1">
    <source>
        <dbReference type="EMBL" id="KWW98475.1"/>
    </source>
</evidence>